<dbReference type="InterPro" id="IPR051289">
    <property type="entry name" value="LAGLIDADG_Endonuclease"/>
</dbReference>
<dbReference type="PANTHER" id="PTHR36181">
    <property type="entry name" value="INTRON-ENCODED ENDONUCLEASE AI3-RELATED"/>
    <property type="match status" value="1"/>
</dbReference>
<proteinExistence type="predicted"/>
<accession>A0A191MXJ6</accession>
<evidence type="ECO:0000259" key="1">
    <source>
        <dbReference type="Pfam" id="PF00961"/>
    </source>
</evidence>
<dbReference type="EMBL" id="KT428651">
    <property type="protein sequence ID" value="AMX22303.1"/>
    <property type="molecule type" value="Genomic_DNA"/>
</dbReference>
<feature type="domain" description="Homing endonuclease LAGLIDADG" evidence="1">
    <location>
        <begin position="55"/>
        <end position="152"/>
    </location>
</feature>
<reference evidence="2" key="1">
    <citation type="journal article" date="2016" name="PLoS ONE">
        <title>Intron Derived Size Polymorphism in the Mitochondrial Genomes of Closely Related Chrysoporthe Species.</title>
        <authorList>
            <person name="Kanzi A.M."/>
            <person name="Wingfield B.D."/>
            <person name="Steenkamp E.T."/>
            <person name="Naidoo S."/>
            <person name="van der Merwe N.A."/>
        </authorList>
    </citation>
    <scope>NUCLEOTIDE SEQUENCE</scope>
</reference>
<dbReference type="SUPFAM" id="SSF55608">
    <property type="entry name" value="Homing endonucleases"/>
    <property type="match status" value="2"/>
</dbReference>
<dbReference type="Gene3D" id="3.10.28.10">
    <property type="entry name" value="Homing endonucleases"/>
    <property type="match status" value="2"/>
</dbReference>
<organism evidence="2">
    <name type="scientific">Cryphonectria parasitica</name>
    <name type="common">Chestnut blight fungus</name>
    <name type="synonym">Endothia parasitica</name>
    <dbReference type="NCBI Taxonomy" id="5116"/>
    <lineage>
        <taxon>Eukaryota</taxon>
        <taxon>Fungi</taxon>
        <taxon>Dikarya</taxon>
        <taxon>Ascomycota</taxon>
        <taxon>Pezizomycotina</taxon>
        <taxon>Sordariomycetes</taxon>
        <taxon>Sordariomycetidae</taxon>
        <taxon>Diaporthales</taxon>
        <taxon>Cryphonectriaceae</taxon>
        <taxon>Cryphonectria-Endothia species complex</taxon>
        <taxon>Cryphonectria</taxon>
    </lineage>
</organism>
<geneLocation type="mitochondrion" evidence="2"/>
<keyword evidence="2" id="KW-0496">Mitochondrion</keyword>
<protein>
    <submittedName>
        <fullName evidence="2">LAGLIDADG endonuclease</fullName>
    </submittedName>
</protein>
<sequence length="318" mass="36356">TTNIGQYSKKEYFYSLTTAKAVTHEDVSKSLNNLKLNYNSYKIYENNSENFGYYLAGLLEGDGHISIPALFNNSKSTRVFNPRIVFTSHTNNLGLYAFIQSELGNLGRFQITADNTLRYVIGDLKGIQLLINLMHGKFRTPKNQTFNNLIKVMNVKCSLNIPESLLDNSDFRNNSWLTGFTDFDGHFGIKYVEGKPKSGDMKRACSEHVTLKYILDQRAYDKPTSLSMLPFMEKLAIFLDCPVKTYVNKKQSEVLSLTVSAIGKLEPLVNYFDKYPLIGEKFNNYTKWRIVYDTIIAKQHLTLEGRLKIKSLIAKVEE</sequence>
<keyword evidence="2" id="KW-0378">Hydrolase</keyword>
<dbReference type="GO" id="GO:0005739">
    <property type="term" value="C:mitochondrion"/>
    <property type="evidence" value="ECO:0007669"/>
    <property type="project" value="UniProtKB-ARBA"/>
</dbReference>
<dbReference type="AlphaFoldDB" id="A0A191MXJ6"/>
<dbReference type="FunFam" id="3.10.28.10:FF:000007">
    <property type="entry name" value="Intron-encoded DNA endonuclease aI3"/>
    <property type="match status" value="1"/>
</dbReference>
<feature type="domain" description="Homing endonuclease LAGLIDADG" evidence="1">
    <location>
        <begin position="177"/>
        <end position="292"/>
    </location>
</feature>
<dbReference type="PANTHER" id="PTHR36181:SF1">
    <property type="entry name" value="LAGLIDADG ENDONUCLEASE"/>
    <property type="match status" value="1"/>
</dbReference>
<dbReference type="InterPro" id="IPR004860">
    <property type="entry name" value="LAGLIDADG_dom"/>
</dbReference>
<dbReference type="GO" id="GO:0004519">
    <property type="term" value="F:endonuclease activity"/>
    <property type="evidence" value="ECO:0007669"/>
    <property type="project" value="UniProtKB-KW"/>
</dbReference>
<gene>
    <name evidence="2" type="primary">orf318</name>
</gene>
<feature type="non-terminal residue" evidence="2">
    <location>
        <position position="1"/>
    </location>
</feature>
<evidence type="ECO:0000313" key="2">
    <source>
        <dbReference type="EMBL" id="AMX22303.1"/>
    </source>
</evidence>
<keyword evidence="2" id="KW-0540">Nuclease</keyword>
<name>A0A191MXJ6_CRYPA</name>
<dbReference type="InterPro" id="IPR027434">
    <property type="entry name" value="Homing_endonucl"/>
</dbReference>
<dbReference type="Pfam" id="PF00961">
    <property type="entry name" value="LAGLIDADG_1"/>
    <property type="match status" value="2"/>
</dbReference>
<keyword evidence="2" id="KW-0255">Endonuclease</keyword>